<dbReference type="InterPro" id="IPR043831">
    <property type="entry name" value="DUF5808"/>
</dbReference>
<gene>
    <name evidence="3" type="ORF">FAM09_16875</name>
</gene>
<keyword evidence="1" id="KW-0472">Membrane</keyword>
<dbReference type="Pfam" id="PF19124">
    <property type="entry name" value="DUF5808"/>
    <property type="match status" value="1"/>
</dbReference>
<comment type="caution">
    <text evidence="3">The sequence shown here is derived from an EMBL/GenBank/DDBJ whole genome shotgun (WGS) entry which is preliminary data.</text>
</comment>
<dbReference type="EMBL" id="STFF01000004">
    <property type="protein sequence ID" value="THU38349.1"/>
    <property type="molecule type" value="Genomic_DNA"/>
</dbReference>
<keyword evidence="1" id="KW-1133">Transmembrane helix</keyword>
<dbReference type="Proteomes" id="UP000306918">
    <property type="component" value="Unassembled WGS sequence"/>
</dbReference>
<proteinExistence type="predicted"/>
<dbReference type="RefSeq" id="WP_136578304.1">
    <property type="nucleotide sequence ID" value="NZ_STFF01000004.1"/>
</dbReference>
<evidence type="ECO:0000259" key="2">
    <source>
        <dbReference type="Pfam" id="PF19124"/>
    </source>
</evidence>
<protein>
    <recommendedName>
        <fullName evidence="2">DUF5808 domain-containing protein</fullName>
    </recommendedName>
</protein>
<keyword evidence="4" id="KW-1185">Reference proteome</keyword>
<feature type="transmembrane region" description="Helical" evidence="1">
    <location>
        <begin position="45"/>
        <end position="61"/>
    </location>
</feature>
<keyword evidence="1" id="KW-0812">Transmembrane</keyword>
<evidence type="ECO:0000313" key="3">
    <source>
        <dbReference type="EMBL" id="THU38349.1"/>
    </source>
</evidence>
<name>A0A4S8HUM6_9BACT</name>
<sequence>MNDPIDDIKNYIWNVFYFNRNDPRIIVPKRARFLGWTVNFARRECYWLLLVLFLFCFYLGTQ</sequence>
<accession>A0A4S8HUM6</accession>
<evidence type="ECO:0000256" key="1">
    <source>
        <dbReference type="SAM" id="Phobius"/>
    </source>
</evidence>
<dbReference type="AlphaFoldDB" id="A0A4S8HUM6"/>
<organism evidence="3 4">
    <name type="scientific">Niastella caeni</name>
    <dbReference type="NCBI Taxonomy" id="2569763"/>
    <lineage>
        <taxon>Bacteria</taxon>
        <taxon>Pseudomonadati</taxon>
        <taxon>Bacteroidota</taxon>
        <taxon>Chitinophagia</taxon>
        <taxon>Chitinophagales</taxon>
        <taxon>Chitinophagaceae</taxon>
        <taxon>Niastella</taxon>
    </lineage>
</organism>
<reference evidence="3 4" key="1">
    <citation type="submission" date="2019-04" db="EMBL/GenBank/DDBJ databases">
        <title>Niastella caeni sp. nov., isolated from activated sludge.</title>
        <authorList>
            <person name="Sheng M."/>
        </authorList>
    </citation>
    <scope>NUCLEOTIDE SEQUENCE [LARGE SCALE GENOMIC DNA]</scope>
    <source>
        <strain evidence="3 4">HX-2-15</strain>
    </source>
</reference>
<evidence type="ECO:0000313" key="4">
    <source>
        <dbReference type="Proteomes" id="UP000306918"/>
    </source>
</evidence>
<feature type="domain" description="DUF5808" evidence="2">
    <location>
        <begin position="20"/>
        <end position="42"/>
    </location>
</feature>